<protein>
    <submittedName>
        <fullName evidence="1">AAA family ATPase</fullName>
    </submittedName>
</protein>
<dbReference type="InterPro" id="IPR027417">
    <property type="entry name" value="P-loop_NTPase"/>
</dbReference>
<accession>A0ABR7UDX9</accession>
<comment type="caution">
    <text evidence="1">The sequence shown here is derived from an EMBL/GenBank/DDBJ whole genome shotgun (WGS) entry which is preliminary data.</text>
</comment>
<name>A0ABR7UDX9_9BRAD</name>
<dbReference type="RefSeq" id="WP_188107201.1">
    <property type="nucleotide sequence ID" value="NZ_JAANIH010000072.1"/>
</dbReference>
<proteinExistence type="predicted"/>
<dbReference type="Pfam" id="PF13238">
    <property type="entry name" value="AAA_18"/>
    <property type="match status" value="1"/>
</dbReference>
<dbReference type="EMBL" id="JAATTO010000048">
    <property type="protein sequence ID" value="MBC9982310.1"/>
    <property type="molecule type" value="Genomic_DNA"/>
</dbReference>
<dbReference type="Proteomes" id="UP000639516">
    <property type="component" value="Unassembled WGS sequence"/>
</dbReference>
<dbReference type="Gene3D" id="3.40.50.300">
    <property type="entry name" value="P-loop containing nucleotide triphosphate hydrolases"/>
    <property type="match status" value="1"/>
</dbReference>
<reference evidence="1 2" key="1">
    <citation type="journal article" date="2020" name="Arch. Microbiol.">
        <title>Bradyrhizobium campsiandrae sp. nov., a nitrogen-fixing bacterial strain isolated from a native leguminous tree from the Amazon adapted to flooded conditions.</title>
        <authorList>
            <person name="Cabral Michel D."/>
            <person name="Martins da Costa E."/>
            <person name="Azarias Guimaraes A."/>
            <person name="Soares de Carvalho T."/>
            <person name="Santos de Castro Caputo P."/>
            <person name="Willems A."/>
            <person name="de Souza Moreira F.M."/>
        </authorList>
    </citation>
    <scope>NUCLEOTIDE SEQUENCE [LARGE SCALE GENOMIC DNA]</scope>
    <source>
        <strain evidence="2">INPA 384B</strain>
    </source>
</reference>
<dbReference type="SUPFAM" id="SSF52540">
    <property type="entry name" value="P-loop containing nucleoside triphosphate hydrolases"/>
    <property type="match status" value="1"/>
</dbReference>
<keyword evidence="2" id="KW-1185">Reference proteome</keyword>
<gene>
    <name evidence="1" type="ORF">HA482_29315</name>
</gene>
<sequence length="189" mass="21295">MGIRNYLIEGMSGTGKTTVAEELQRRGYHVVHGDRELAYQGDPETGKPLAVVPAHLNEMDKTAWQYVRWLWNIDKVKSAIADHSHAISFFCGGSRNFPGFIDLFDGVFVLEVKDLETLYRRLDARMALDPTDWGGKPEEKELIRRLHQTKEGIPKDGIIVDADEPLENVVNEILLKSRAVDRDPLGTAP</sequence>
<evidence type="ECO:0000313" key="1">
    <source>
        <dbReference type="EMBL" id="MBC9982310.1"/>
    </source>
</evidence>
<organism evidence="1 2">
    <name type="scientific">Bradyrhizobium campsiandrae</name>
    <dbReference type="NCBI Taxonomy" id="1729892"/>
    <lineage>
        <taxon>Bacteria</taxon>
        <taxon>Pseudomonadati</taxon>
        <taxon>Pseudomonadota</taxon>
        <taxon>Alphaproteobacteria</taxon>
        <taxon>Hyphomicrobiales</taxon>
        <taxon>Nitrobacteraceae</taxon>
        <taxon>Bradyrhizobium</taxon>
    </lineage>
</organism>
<evidence type="ECO:0000313" key="2">
    <source>
        <dbReference type="Proteomes" id="UP000639516"/>
    </source>
</evidence>